<feature type="transmembrane region" description="Helical" evidence="1">
    <location>
        <begin position="43"/>
        <end position="75"/>
    </location>
</feature>
<evidence type="ECO:0000313" key="2">
    <source>
        <dbReference type="EMBL" id="EWM23224.1"/>
    </source>
</evidence>
<keyword evidence="1" id="KW-0472">Membrane</keyword>
<comment type="caution">
    <text evidence="2">The sequence shown here is derived from an EMBL/GenBank/DDBJ whole genome shotgun (WGS) entry which is preliminary data.</text>
</comment>
<evidence type="ECO:0000313" key="3">
    <source>
        <dbReference type="Proteomes" id="UP000019335"/>
    </source>
</evidence>
<keyword evidence="1" id="KW-0812">Transmembrane</keyword>
<sequence length="189" mass="20161">MLSAAHHVVQNLWCWLLNGALTSTVNLLPFLPSFLPSTPDPAIVTFVVLVVHTALISLLCYNIPYLLLYACGGLLEYRIQPQKLPTTISLASMVQTGVRMVVMVLSLGFVLCFAGGPEAMLDYRPDLMSALVSAMNASEGRRAGGREKQGGEMKGGPAFVLDSLGSIVRDLLLCQVGGVGGKEGRRDVG</sequence>
<gene>
    <name evidence="2" type="ORF">Naga_100783g3</name>
</gene>
<name>W7TSA9_9STRA</name>
<reference evidence="2 3" key="1">
    <citation type="journal article" date="2014" name="Mol. Plant">
        <title>Chromosome Scale Genome Assembly and Transcriptome Profiling of Nannochloropsis gaditana in Nitrogen Depletion.</title>
        <authorList>
            <person name="Corteggiani Carpinelli E."/>
            <person name="Telatin A."/>
            <person name="Vitulo N."/>
            <person name="Forcato C."/>
            <person name="D'Angelo M."/>
            <person name="Schiavon R."/>
            <person name="Vezzi A."/>
            <person name="Giacometti G.M."/>
            <person name="Morosinotto T."/>
            <person name="Valle G."/>
        </authorList>
    </citation>
    <scope>NUCLEOTIDE SEQUENCE [LARGE SCALE GENOMIC DNA]</scope>
    <source>
        <strain evidence="2 3">B-31</strain>
    </source>
</reference>
<feature type="transmembrane region" description="Helical" evidence="1">
    <location>
        <begin position="96"/>
        <end position="116"/>
    </location>
</feature>
<dbReference type="Proteomes" id="UP000019335">
    <property type="component" value="Chromosome 18"/>
</dbReference>
<dbReference type="AlphaFoldDB" id="W7TSA9"/>
<proteinExistence type="predicted"/>
<accession>W7TSA9</accession>
<protein>
    <submittedName>
        <fullName evidence="2">Uncharacterized protein</fullName>
    </submittedName>
</protein>
<organism evidence="2 3">
    <name type="scientific">Nannochloropsis gaditana</name>
    <dbReference type="NCBI Taxonomy" id="72520"/>
    <lineage>
        <taxon>Eukaryota</taxon>
        <taxon>Sar</taxon>
        <taxon>Stramenopiles</taxon>
        <taxon>Ochrophyta</taxon>
        <taxon>Eustigmatophyceae</taxon>
        <taxon>Eustigmatales</taxon>
        <taxon>Monodopsidaceae</taxon>
        <taxon>Nannochloropsis</taxon>
    </lineage>
</organism>
<keyword evidence="1" id="KW-1133">Transmembrane helix</keyword>
<feature type="non-terminal residue" evidence="2">
    <location>
        <position position="189"/>
    </location>
</feature>
<feature type="transmembrane region" description="Helical" evidence="1">
    <location>
        <begin position="12"/>
        <end position="31"/>
    </location>
</feature>
<keyword evidence="3" id="KW-1185">Reference proteome</keyword>
<evidence type="ECO:0000256" key="1">
    <source>
        <dbReference type="SAM" id="Phobius"/>
    </source>
</evidence>
<dbReference type="EMBL" id="AZIL01001758">
    <property type="protein sequence ID" value="EWM23224.1"/>
    <property type="molecule type" value="Genomic_DNA"/>
</dbReference>